<dbReference type="InterPro" id="IPR000047">
    <property type="entry name" value="HTH_motif"/>
</dbReference>
<proteinExistence type="predicted"/>
<dbReference type="CDD" id="cd00086">
    <property type="entry name" value="homeodomain"/>
    <property type="match status" value="1"/>
</dbReference>
<dbReference type="STRING" id="796925.A0A137NSZ5"/>
<dbReference type="PRINTS" id="PR00031">
    <property type="entry name" value="HTHREPRESSR"/>
</dbReference>
<evidence type="ECO:0000313" key="12">
    <source>
        <dbReference type="Proteomes" id="UP000070444"/>
    </source>
</evidence>
<dbReference type="GO" id="GO:0000981">
    <property type="term" value="F:DNA-binding transcription factor activity, RNA polymerase II-specific"/>
    <property type="evidence" value="ECO:0007669"/>
    <property type="project" value="InterPro"/>
</dbReference>
<dbReference type="Gene3D" id="1.10.10.60">
    <property type="entry name" value="Homeodomain-like"/>
    <property type="match status" value="1"/>
</dbReference>
<dbReference type="SMART" id="SM00389">
    <property type="entry name" value="HOX"/>
    <property type="match status" value="1"/>
</dbReference>
<organism evidence="11 12">
    <name type="scientific">Conidiobolus coronatus (strain ATCC 28846 / CBS 209.66 / NRRL 28638)</name>
    <name type="common">Delacroixia coronata</name>
    <dbReference type="NCBI Taxonomy" id="796925"/>
    <lineage>
        <taxon>Eukaryota</taxon>
        <taxon>Fungi</taxon>
        <taxon>Fungi incertae sedis</taxon>
        <taxon>Zoopagomycota</taxon>
        <taxon>Entomophthoromycotina</taxon>
        <taxon>Entomophthoromycetes</taxon>
        <taxon>Entomophthorales</taxon>
        <taxon>Ancylistaceae</taxon>
        <taxon>Conidiobolus</taxon>
    </lineage>
</organism>
<evidence type="ECO:0000256" key="8">
    <source>
        <dbReference type="RuleBase" id="RU000682"/>
    </source>
</evidence>
<keyword evidence="4 7" id="KW-0238">DNA-binding</keyword>
<dbReference type="AlphaFoldDB" id="A0A137NSZ5"/>
<dbReference type="PROSITE" id="PS00027">
    <property type="entry name" value="HOMEOBOX_1"/>
    <property type="match status" value="1"/>
</dbReference>
<dbReference type="PROSITE" id="PS50071">
    <property type="entry name" value="HOMEOBOX_2"/>
    <property type="match status" value="1"/>
</dbReference>
<evidence type="ECO:0000256" key="6">
    <source>
        <dbReference type="ARBA" id="ARBA00023242"/>
    </source>
</evidence>
<feature type="domain" description="Homeobox" evidence="10">
    <location>
        <begin position="17"/>
        <end position="77"/>
    </location>
</feature>
<accession>A0A137NSZ5</accession>
<evidence type="ECO:0000313" key="11">
    <source>
        <dbReference type="EMBL" id="KXN65856.1"/>
    </source>
</evidence>
<dbReference type="GO" id="GO:0005634">
    <property type="term" value="C:nucleus"/>
    <property type="evidence" value="ECO:0007669"/>
    <property type="project" value="UniProtKB-SubCell"/>
</dbReference>
<dbReference type="InterPro" id="IPR009057">
    <property type="entry name" value="Homeodomain-like_sf"/>
</dbReference>
<feature type="DNA-binding region" description="Homeobox" evidence="7">
    <location>
        <begin position="19"/>
        <end position="78"/>
    </location>
</feature>
<dbReference type="GO" id="GO:0005789">
    <property type="term" value="C:endoplasmic reticulum membrane"/>
    <property type="evidence" value="ECO:0007669"/>
    <property type="project" value="UniProtKB-SubCell"/>
</dbReference>
<reference evidence="11 12" key="1">
    <citation type="journal article" date="2015" name="Genome Biol. Evol.">
        <title>Phylogenomic analyses indicate that early fungi evolved digesting cell walls of algal ancestors of land plants.</title>
        <authorList>
            <person name="Chang Y."/>
            <person name="Wang S."/>
            <person name="Sekimoto S."/>
            <person name="Aerts A.L."/>
            <person name="Choi C."/>
            <person name="Clum A."/>
            <person name="LaButti K.M."/>
            <person name="Lindquist E.A."/>
            <person name="Yee Ngan C."/>
            <person name="Ohm R.A."/>
            <person name="Salamov A.A."/>
            <person name="Grigoriev I.V."/>
            <person name="Spatafora J.W."/>
            <person name="Berbee M.L."/>
        </authorList>
    </citation>
    <scope>NUCLEOTIDE SEQUENCE [LARGE SCALE GENOMIC DNA]</scope>
    <source>
        <strain evidence="11 12">NRRL 28638</strain>
    </source>
</reference>
<keyword evidence="5 7" id="KW-0371">Homeobox</keyword>
<protein>
    <submittedName>
        <fullName evidence="11">Homeobox-domain-containing protein</fullName>
    </submittedName>
</protein>
<evidence type="ECO:0000256" key="9">
    <source>
        <dbReference type="SAM" id="MobiDB-lite"/>
    </source>
</evidence>
<dbReference type="Proteomes" id="UP000070444">
    <property type="component" value="Unassembled WGS sequence"/>
</dbReference>
<keyword evidence="12" id="KW-1185">Reference proteome</keyword>
<comment type="subcellular location">
    <subcellularLocation>
        <location evidence="2">Endomembrane system</location>
        <topology evidence="2">Multi-pass membrane protein</topology>
    </subcellularLocation>
    <subcellularLocation>
        <location evidence="3">Endoplasmic reticulum membrane</location>
    </subcellularLocation>
    <subcellularLocation>
        <location evidence="1 7 8">Nucleus</location>
    </subcellularLocation>
</comment>
<evidence type="ECO:0000256" key="5">
    <source>
        <dbReference type="ARBA" id="ARBA00023155"/>
    </source>
</evidence>
<dbReference type="OrthoDB" id="6159439at2759"/>
<evidence type="ECO:0000259" key="10">
    <source>
        <dbReference type="PROSITE" id="PS50071"/>
    </source>
</evidence>
<evidence type="ECO:0000256" key="1">
    <source>
        <dbReference type="ARBA" id="ARBA00004123"/>
    </source>
</evidence>
<evidence type="ECO:0000256" key="2">
    <source>
        <dbReference type="ARBA" id="ARBA00004127"/>
    </source>
</evidence>
<gene>
    <name evidence="11" type="ORF">CONCODRAFT_80667</name>
</gene>
<dbReference type="InterPro" id="IPR050453">
    <property type="entry name" value="LIM_Homeobox_TF"/>
</dbReference>
<dbReference type="PANTHER" id="PTHR24208">
    <property type="entry name" value="LIM/HOMEOBOX PROTEIN LHX"/>
    <property type="match status" value="1"/>
</dbReference>
<evidence type="ECO:0000256" key="7">
    <source>
        <dbReference type="PROSITE-ProRule" id="PRU00108"/>
    </source>
</evidence>
<dbReference type="InterPro" id="IPR001356">
    <property type="entry name" value="HD"/>
</dbReference>
<sequence>MPSQINNDSIKTRFYNPHFTRSRTRLSDYQTALLEQMYLTTNNPQLSTRKQLSQQLGMSPRTIQVWFQNRRAKERTLQTTTHSSASSTPASTCSSALHSEDNCYDLPSSDSNSSQRVSEFWKTTMSIVRYLPESRPSSP</sequence>
<name>A0A137NSZ5_CONC2</name>
<dbReference type="InterPro" id="IPR017970">
    <property type="entry name" value="Homeobox_CS"/>
</dbReference>
<dbReference type="Pfam" id="PF00046">
    <property type="entry name" value="Homeodomain"/>
    <property type="match status" value="1"/>
</dbReference>
<dbReference type="FunFam" id="1.10.10.60:FF:000020">
    <property type="entry name" value="Ceramide synthase 5"/>
    <property type="match status" value="1"/>
</dbReference>
<evidence type="ECO:0000256" key="4">
    <source>
        <dbReference type="ARBA" id="ARBA00023125"/>
    </source>
</evidence>
<dbReference type="SUPFAM" id="SSF46689">
    <property type="entry name" value="Homeodomain-like"/>
    <property type="match status" value="1"/>
</dbReference>
<dbReference type="GO" id="GO:0000977">
    <property type="term" value="F:RNA polymerase II transcription regulatory region sequence-specific DNA binding"/>
    <property type="evidence" value="ECO:0007669"/>
    <property type="project" value="TreeGrafter"/>
</dbReference>
<evidence type="ECO:0000256" key="3">
    <source>
        <dbReference type="ARBA" id="ARBA00004586"/>
    </source>
</evidence>
<keyword evidence="6 7" id="KW-0539">Nucleus</keyword>
<dbReference type="PANTHER" id="PTHR24208:SF166">
    <property type="entry name" value="LIM HOMEOBOX TRANSCRIPTION FACTOR 1 ALPHA, ISOFORM B"/>
    <property type="match status" value="1"/>
</dbReference>
<feature type="compositionally biased region" description="Low complexity" evidence="9">
    <location>
        <begin position="79"/>
        <end position="96"/>
    </location>
</feature>
<dbReference type="EMBL" id="KQ964806">
    <property type="protein sequence ID" value="KXN65856.1"/>
    <property type="molecule type" value="Genomic_DNA"/>
</dbReference>
<feature type="region of interest" description="Disordered" evidence="9">
    <location>
        <begin position="74"/>
        <end position="116"/>
    </location>
</feature>